<dbReference type="EMBL" id="JAVFKD010000012">
    <property type="protein sequence ID" value="KAK5991915.1"/>
    <property type="molecule type" value="Genomic_DNA"/>
</dbReference>
<sequence>MPPLQTYDIGTAPPKKKRGPKPKPLSERGYKPKGPVKRIERSYRAGKKDEVIMYLLHHKVPSTVFMGHPRRPSLREAAHHFKIPKSTICGWLKKDSIKLGERDEVPGSEQVNQPADQPVDQSVNPPADSSSTPPLNNTAAASVTGTINEPTNEPINEVINEQSSSTSDQPSGTSTTS</sequence>
<reference evidence="2 3" key="1">
    <citation type="submission" date="2024-01" db="EMBL/GenBank/DDBJ databases">
        <title>Complete genome of Cladobotryum mycophilum ATHUM6906.</title>
        <authorList>
            <person name="Christinaki A.C."/>
            <person name="Myridakis A.I."/>
            <person name="Kouvelis V.N."/>
        </authorList>
    </citation>
    <scope>NUCLEOTIDE SEQUENCE [LARGE SCALE GENOMIC DNA]</scope>
    <source>
        <strain evidence="2 3">ATHUM6906</strain>
    </source>
</reference>
<accession>A0ABR0SID4</accession>
<name>A0ABR0SID4_9HYPO</name>
<comment type="caution">
    <text evidence="2">The sequence shown here is derived from an EMBL/GenBank/DDBJ whole genome shotgun (WGS) entry which is preliminary data.</text>
</comment>
<protein>
    <recommendedName>
        <fullName evidence="4">HTH psq-type domain-containing protein</fullName>
    </recommendedName>
</protein>
<proteinExistence type="predicted"/>
<feature type="compositionally biased region" description="Low complexity" evidence="1">
    <location>
        <begin position="163"/>
        <end position="177"/>
    </location>
</feature>
<feature type="compositionally biased region" description="Polar residues" evidence="1">
    <location>
        <begin position="109"/>
        <end position="162"/>
    </location>
</feature>
<evidence type="ECO:0008006" key="4">
    <source>
        <dbReference type="Google" id="ProtNLM"/>
    </source>
</evidence>
<gene>
    <name evidence="2" type="ORF">PT974_05305</name>
</gene>
<dbReference type="Proteomes" id="UP001338125">
    <property type="component" value="Unassembled WGS sequence"/>
</dbReference>
<organism evidence="2 3">
    <name type="scientific">Cladobotryum mycophilum</name>
    <dbReference type="NCBI Taxonomy" id="491253"/>
    <lineage>
        <taxon>Eukaryota</taxon>
        <taxon>Fungi</taxon>
        <taxon>Dikarya</taxon>
        <taxon>Ascomycota</taxon>
        <taxon>Pezizomycotina</taxon>
        <taxon>Sordariomycetes</taxon>
        <taxon>Hypocreomycetidae</taxon>
        <taxon>Hypocreales</taxon>
        <taxon>Hypocreaceae</taxon>
        <taxon>Cladobotryum</taxon>
    </lineage>
</organism>
<feature type="region of interest" description="Disordered" evidence="1">
    <location>
        <begin position="100"/>
        <end position="177"/>
    </location>
</feature>
<feature type="region of interest" description="Disordered" evidence="1">
    <location>
        <begin position="1"/>
        <end position="38"/>
    </location>
</feature>
<evidence type="ECO:0000313" key="3">
    <source>
        <dbReference type="Proteomes" id="UP001338125"/>
    </source>
</evidence>
<evidence type="ECO:0000256" key="1">
    <source>
        <dbReference type="SAM" id="MobiDB-lite"/>
    </source>
</evidence>
<keyword evidence="3" id="KW-1185">Reference proteome</keyword>
<evidence type="ECO:0000313" key="2">
    <source>
        <dbReference type="EMBL" id="KAK5991915.1"/>
    </source>
</evidence>